<reference evidence="12" key="1">
    <citation type="journal article" date="2019" name="Int. J. Syst. Evol. Microbiol.">
        <title>The Global Catalogue of Microorganisms (GCM) 10K type strain sequencing project: providing services to taxonomists for standard genome sequencing and annotation.</title>
        <authorList>
            <consortium name="The Broad Institute Genomics Platform"/>
            <consortium name="The Broad Institute Genome Sequencing Center for Infectious Disease"/>
            <person name="Wu L."/>
            <person name="Ma J."/>
        </authorList>
    </citation>
    <scope>NUCLEOTIDE SEQUENCE [LARGE SCALE GENOMIC DNA]</scope>
    <source>
        <strain evidence="12">JCM 16961</strain>
    </source>
</reference>
<feature type="transmembrane region" description="Helical" evidence="10">
    <location>
        <begin position="356"/>
        <end position="383"/>
    </location>
</feature>
<keyword evidence="6" id="KW-0769">Symport</keyword>
<evidence type="ECO:0000256" key="6">
    <source>
        <dbReference type="ARBA" id="ARBA00022847"/>
    </source>
</evidence>
<evidence type="ECO:0000256" key="10">
    <source>
        <dbReference type="SAM" id="Phobius"/>
    </source>
</evidence>
<name>A0ABP7D8K0_9MICC</name>
<comment type="caution">
    <text evidence="11">The sequence shown here is derived from an EMBL/GenBank/DDBJ whole genome shotgun (WGS) entry which is preliminary data.</text>
</comment>
<comment type="similarity">
    <text evidence="2 9">Belongs to the sodium:solute symporter (SSF) (TC 2.A.21) family.</text>
</comment>
<evidence type="ECO:0000256" key="1">
    <source>
        <dbReference type="ARBA" id="ARBA00004651"/>
    </source>
</evidence>
<dbReference type="InterPro" id="IPR050277">
    <property type="entry name" value="Sodium:Solute_Symporter"/>
</dbReference>
<keyword evidence="4" id="KW-1003">Cell membrane</keyword>
<protein>
    <submittedName>
        <fullName evidence="11">Cation acetate symporter</fullName>
    </submittedName>
</protein>
<keyword evidence="5 10" id="KW-0812">Transmembrane</keyword>
<evidence type="ECO:0000313" key="11">
    <source>
        <dbReference type="EMBL" id="GAA3700803.1"/>
    </source>
</evidence>
<sequence length="546" mass="55172">MSASALVQAALGGAAPQAAVPEAAGAVADADAAVALAAVVLVTAATVLIAVHGLRLSRTTSDFYVASRTVKPWWNASAIGGEYLSAASFLGVAGLIVVSGEEGLWFPIGYTAGYLMLLLFVAAPLRRSGAYTLPDFAQMRLGGRLPRLVTSALVVVVGWLYIVPQLHGAALTLAITTTLPRWVGPVAVIGIVCLTVLAGGMRSITFVQAFQYWLKLAALAVPTIFLLLHLGATGESVTAGGAAFDPLPAEATGASPLGVPSGDLTFYQTVSLILALLFGTLGLPHVLVRFYTNPDGPSARRTTTIVLGLLALFYLFPTALGVIGRAHLPGLAGSEHADATVLLLPGALVGGVAGDLLTALVAGGAFAAFLSTSSGLVVSLAGVMSQDLFRGTVRGFRIATALACAVPLGVALLTGTGGLAGAIGAVFAFTASTICPLLLLGIWWRGLTARGAVAGMLSGAVSCGGALLAAQLVPADSSVAGIAVVRVLEQPAAITVPLAFLVTVLVSRAAGAPVGRRTGQVMACLHAPEDADGLAGVPEEISRWRP</sequence>
<dbReference type="PANTHER" id="PTHR48086:SF6">
    <property type="entry name" value="CATION_ACETATE SYMPORTER ACTP"/>
    <property type="match status" value="1"/>
</dbReference>
<feature type="transmembrane region" description="Helical" evidence="10">
    <location>
        <begin position="73"/>
        <end position="98"/>
    </location>
</feature>
<evidence type="ECO:0000256" key="5">
    <source>
        <dbReference type="ARBA" id="ARBA00022692"/>
    </source>
</evidence>
<evidence type="ECO:0000313" key="12">
    <source>
        <dbReference type="Proteomes" id="UP001501536"/>
    </source>
</evidence>
<feature type="transmembrane region" description="Helical" evidence="10">
    <location>
        <begin position="451"/>
        <end position="472"/>
    </location>
</feature>
<organism evidence="11 12">
    <name type="scientific">Zhihengliuella alba</name>
    <dbReference type="NCBI Taxonomy" id="547018"/>
    <lineage>
        <taxon>Bacteria</taxon>
        <taxon>Bacillati</taxon>
        <taxon>Actinomycetota</taxon>
        <taxon>Actinomycetes</taxon>
        <taxon>Micrococcales</taxon>
        <taxon>Micrococcaceae</taxon>
        <taxon>Zhihengliuella</taxon>
    </lineage>
</organism>
<dbReference type="Proteomes" id="UP001501536">
    <property type="component" value="Unassembled WGS sequence"/>
</dbReference>
<keyword evidence="12" id="KW-1185">Reference proteome</keyword>
<evidence type="ECO:0000256" key="9">
    <source>
        <dbReference type="RuleBase" id="RU362091"/>
    </source>
</evidence>
<comment type="subcellular location">
    <subcellularLocation>
        <location evidence="1">Cell membrane</location>
        <topology evidence="1">Multi-pass membrane protein</topology>
    </subcellularLocation>
</comment>
<dbReference type="InterPro" id="IPR001734">
    <property type="entry name" value="Na/solute_symporter"/>
</dbReference>
<feature type="transmembrane region" description="Helical" evidence="10">
    <location>
        <begin position="303"/>
        <end position="323"/>
    </location>
</feature>
<feature type="transmembrane region" description="Helical" evidence="10">
    <location>
        <begin position="492"/>
        <end position="510"/>
    </location>
</feature>
<feature type="transmembrane region" description="Helical" evidence="10">
    <location>
        <begin position="212"/>
        <end position="232"/>
    </location>
</feature>
<keyword evidence="8 10" id="KW-0472">Membrane</keyword>
<feature type="transmembrane region" description="Helical" evidence="10">
    <location>
        <begin position="266"/>
        <end position="291"/>
    </location>
</feature>
<evidence type="ECO:0000256" key="4">
    <source>
        <dbReference type="ARBA" id="ARBA00022475"/>
    </source>
</evidence>
<feature type="transmembrane region" description="Helical" evidence="10">
    <location>
        <begin position="145"/>
        <end position="162"/>
    </location>
</feature>
<dbReference type="CDD" id="cd11480">
    <property type="entry name" value="SLC5sbd_u4"/>
    <property type="match status" value="1"/>
</dbReference>
<feature type="transmembrane region" description="Helical" evidence="10">
    <location>
        <begin position="395"/>
        <end position="413"/>
    </location>
</feature>
<evidence type="ECO:0000256" key="8">
    <source>
        <dbReference type="ARBA" id="ARBA00023136"/>
    </source>
</evidence>
<gene>
    <name evidence="11" type="ORF">GCM10022377_12720</name>
</gene>
<feature type="transmembrane region" description="Helical" evidence="10">
    <location>
        <begin position="104"/>
        <end position="125"/>
    </location>
</feature>
<dbReference type="Pfam" id="PF00474">
    <property type="entry name" value="SSF"/>
    <property type="match status" value="1"/>
</dbReference>
<dbReference type="PANTHER" id="PTHR48086">
    <property type="entry name" value="SODIUM/PROLINE SYMPORTER-RELATED"/>
    <property type="match status" value="1"/>
</dbReference>
<dbReference type="RefSeq" id="WP_344881704.1">
    <property type="nucleotide sequence ID" value="NZ_BAABCJ010000002.1"/>
</dbReference>
<dbReference type="PROSITE" id="PS50283">
    <property type="entry name" value="NA_SOLUT_SYMP_3"/>
    <property type="match status" value="1"/>
</dbReference>
<feature type="transmembrane region" description="Helical" evidence="10">
    <location>
        <begin position="419"/>
        <end position="444"/>
    </location>
</feature>
<proteinExistence type="inferred from homology"/>
<keyword evidence="3" id="KW-0813">Transport</keyword>
<feature type="transmembrane region" description="Helical" evidence="10">
    <location>
        <begin position="33"/>
        <end position="52"/>
    </location>
</feature>
<feature type="transmembrane region" description="Helical" evidence="10">
    <location>
        <begin position="182"/>
        <end position="200"/>
    </location>
</feature>
<accession>A0ABP7D8K0</accession>
<evidence type="ECO:0000256" key="3">
    <source>
        <dbReference type="ARBA" id="ARBA00022448"/>
    </source>
</evidence>
<dbReference type="EMBL" id="BAABCJ010000002">
    <property type="protein sequence ID" value="GAA3700803.1"/>
    <property type="molecule type" value="Genomic_DNA"/>
</dbReference>
<keyword evidence="7 10" id="KW-1133">Transmembrane helix</keyword>
<dbReference type="InterPro" id="IPR038377">
    <property type="entry name" value="Na/Glc_symporter_sf"/>
</dbReference>
<dbReference type="Gene3D" id="1.20.1730.10">
    <property type="entry name" value="Sodium/glucose cotransporter"/>
    <property type="match status" value="1"/>
</dbReference>
<evidence type="ECO:0000256" key="2">
    <source>
        <dbReference type="ARBA" id="ARBA00006434"/>
    </source>
</evidence>
<evidence type="ECO:0000256" key="7">
    <source>
        <dbReference type="ARBA" id="ARBA00022989"/>
    </source>
</evidence>